<dbReference type="PANTHER" id="PTHR43736:SF1">
    <property type="entry name" value="DIHYDRONEOPTERIN TRIPHOSPHATE DIPHOSPHATASE"/>
    <property type="match status" value="1"/>
</dbReference>
<dbReference type="Pfam" id="PF00293">
    <property type="entry name" value="NUDIX"/>
    <property type="match status" value="1"/>
</dbReference>
<dbReference type="InterPro" id="IPR020476">
    <property type="entry name" value="Nudix_hydrolase"/>
</dbReference>
<dbReference type="Gene3D" id="3.90.79.10">
    <property type="entry name" value="Nucleoside Triphosphate Pyrophosphohydrolase"/>
    <property type="match status" value="1"/>
</dbReference>
<organism evidence="3">
    <name type="scientific">marine sediment metagenome</name>
    <dbReference type="NCBI Taxonomy" id="412755"/>
    <lineage>
        <taxon>unclassified sequences</taxon>
        <taxon>metagenomes</taxon>
        <taxon>ecological metagenomes</taxon>
    </lineage>
</organism>
<dbReference type="GO" id="GO:0016787">
    <property type="term" value="F:hydrolase activity"/>
    <property type="evidence" value="ECO:0007669"/>
    <property type="project" value="UniProtKB-KW"/>
</dbReference>
<dbReference type="PRINTS" id="PR00502">
    <property type="entry name" value="NUDIXFAMILY"/>
</dbReference>
<dbReference type="PROSITE" id="PS51462">
    <property type="entry name" value="NUDIX"/>
    <property type="match status" value="1"/>
</dbReference>
<accession>A0A0F9NVP1</accession>
<comment type="caution">
    <text evidence="3">The sequence shown here is derived from an EMBL/GenBank/DDBJ whole genome shotgun (WGS) entry which is preliminary data.</text>
</comment>
<dbReference type="InterPro" id="IPR000086">
    <property type="entry name" value="NUDIX_hydrolase_dom"/>
</dbReference>
<dbReference type="InterPro" id="IPR015797">
    <property type="entry name" value="NUDIX_hydrolase-like_dom_sf"/>
</dbReference>
<dbReference type="PANTHER" id="PTHR43736">
    <property type="entry name" value="ADP-RIBOSE PYROPHOSPHATASE"/>
    <property type="match status" value="1"/>
</dbReference>
<feature type="domain" description="Nudix hydrolase" evidence="2">
    <location>
        <begin position="7"/>
        <end position="138"/>
    </location>
</feature>
<evidence type="ECO:0000256" key="1">
    <source>
        <dbReference type="ARBA" id="ARBA00022801"/>
    </source>
</evidence>
<dbReference type="SUPFAM" id="SSF55811">
    <property type="entry name" value="Nudix"/>
    <property type="match status" value="1"/>
</dbReference>
<protein>
    <recommendedName>
        <fullName evidence="2">Nudix hydrolase domain-containing protein</fullName>
    </recommendedName>
</protein>
<evidence type="ECO:0000259" key="2">
    <source>
        <dbReference type="PROSITE" id="PS51462"/>
    </source>
</evidence>
<gene>
    <name evidence="3" type="ORF">LCGC14_0978600</name>
</gene>
<dbReference type="PROSITE" id="PS00893">
    <property type="entry name" value="NUDIX_BOX"/>
    <property type="match status" value="1"/>
</dbReference>
<dbReference type="EMBL" id="LAZR01003641">
    <property type="protein sequence ID" value="KKN16167.1"/>
    <property type="molecule type" value="Genomic_DNA"/>
</dbReference>
<dbReference type="CDD" id="cd18873">
    <property type="entry name" value="NUDIX_NadM_like"/>
    <property type="match status" value="1"/>
</dbReference>
<dbReference type="AlphaFoldDB" id="A0A0F9NVP1"/>
<sequence>MSKPVTPLLTVDAVILFNNKKDIVLIIRKNPPFKNSYALPGGFVDIGETVEEACIRESLEETNIKVKIIKLIGVFSDPKRDPRAHAVSIAYLCEPRTKNEKPKAQDDAADVKIVPISKVKLLKLAFDHKKIITSAGIFKRPN</sequence>
<proteinExistence type="predicted"/>
<keyword evidence="1" id="KW-0378">Hydrolase</keyword>
<name>A0A0F9NVP1_9ZZZZ</name>
<dbReference type="InterPro" id="IPR020084">
    <property type="entry name" value="NUDIX_hydrolase_CS"/>
</dbReference>
<evidence type="ECO:0000313" key="3">
    <source>
        <dbReference type="EMBL" id="KKN16167.1"/>
    </source>
</evidence>
<reference evidence="3" key="1">
    <citation type="journal article" date="2015" name="Nature">
        <title>Complex archaea that bridge the gap between prokaryotes and eukaryotes.</title>
        <authorList>
            <person name="Spang A."/>
            <person name="Saw J.H."/>
            <person name="Jorgensen S.L."/>
            <person name="Zaremba-Niedzwiedzka K."/>
            <person name="Martijn J."/>
            <person name="Lind A.E."/>
            <person name="van Eijk R."/>
            <person name="Schleper C."/>
            <person name="Guy L."/>
            <person name="Ettema T.J."/>
        </authorList>
    </citation>
    <scope>NUCLEOTIDE SEQUENCE</scope>
</reference>